<keyword evidence="1" id="KW-0812">Transmembrane</keyword>
<keyword evidence="1" id="KW-1133">Transmembrane helix</keyword>
<evidence type="ECO:0000259" key="2">
    <source>
        <dbReference type="PROSITE" id="PS50076"/>
    </source>
</evidence>
<name>A0A034WSJ5_BACDO</name>
<dbReference type="CDD" id="cd06257">
    <property type="entry name" value="DnaJ"/>
    <property type="match status" value="1"/>
</dbReference>
<reference evidence="5" key="2">
    <citation type="submission" date="2025-04" db="UniProtKB">
        <authorList>
            <consortium name="RefSeq"/>
        </authorList>
    </citation>
    <scope>IDENTIFICATION</scope>
    <source>
        <strain evidence="5">Punador</strain>
    </source>
</reference>
<proteinExistence type="predicted"/>
<feature type="domain" description="J" evidence="2">
    <location>
        <begin position="29"/>
        <end position="96"/>
    </location>
</feature>
<dbReference type="Gene3D" id="1.10.287.110">
    <property type="entry name" value="DnaJ domain"/>
    <property type="match status" value="1"/>
</dbReference>
<dbReference type="OMA" id="KHAEFQE"/>
<dbReference type="GeneID" id="105225352"/>
<dbReference type="InterPro" id="IPR001623">
    <property type="entry name" value="DnaJ_domain"/>
</dbReference>
<dbReference type="PROSITE" id="PS50076">
    <property type="entry name" value="DNAJ_2"/>
    <property type="match status" value="1"/>
</dbReference>
<dbReference type="SUPFAM" id="SSF46565">
    <property type="entry name" value="Chaperone J-domain"/>
    <property type="match status" value="1"/>
</dbReference>
<dbReference type="Pfam" id="PF00226">
    <property type="entry name" value="DnaJ"/>
    <property type="match status" value="1"/>
</dbReference>
<dbReference type="PRINTS" id="PR00625">
    <property type="entry name" value="JDOMAIN"/>
</dbReference>
<evidence type="ECO:0000313" key="3">
    <source>
        <dbReference type="EMBL" id="JAC57297.1"/>
    </source>
</evidence>
<gene>
    <name evidence="3" type="primary">DNJ60</name>
    <name evidence="5" type="synonym">LOC105225352</name>
</gene>
<evidence type="ECO:0000256" key="1">
    <source>
        <dbReference type="SAM" id="Phobius"/>
    </source>
</evidence>
<organism evidence="3">
    <name type="scientific">Bactrocera dorsalis</name>
    <name type="common">Oriental fruit fly</name>
    <name type="synonym">Dacus dorsalis</name>
    <dbReference type="NCBI Taxonomy" id="27457"/>
    <lineage>
        <taxon>Eukaryota</taxon>
        <taxon>Metazoa</taxon>
        <taxon>Ecdysozoa</taxon>
        <taxon>Arthropoda</taxon>
        <taxon>Hexapoda</taxon>
        <taxon>Insecta</taxon>
        <taxon>Pterygota</taxon>
        <taxon>Neoptera</taxon>
        <taxon>Endopterygota</taxon>
        <taxon>Diptera</taxon>
        <taxon>Brachycera</taxon>
        <taxon>Muscomorpha</taxon>
        <taxon>Tephritoidea</taxon>
        <taxon>Tephritidae</taxon>
        <taxon>Bactrocera</taxon>
        <taxon>Bactrocera</taxon>
    </lineage>
</organism>
<accession>A0A034WSJ5</accession>
<sequence length="227" mass="25868">MQNIICNKSPYWSRIQTAIRHSSVQNGETYYDILKVQKNCSNQEIRNAFVQLSKKFHPDVKGITPDPKQTAQFVKISEAYQILSKPKSRSAYDQRLWDAGVLRPGQRSRSGAVKNMHSTEIHRPWEIKPNFDPNPGPYYGVKGLERVSNLKVAIALAVLGIAGAIFGFVSVNTYYLFSHSFTFNRQKLDAKSAEAGIYHAAIRADAEKYGNEEQLRRMLNRMSKDER</sequence>
<dbReference type="PANTHER" id="PTHR44825">
    <property type="match status" value="1"/>
</dbReference>
<evidence type="ECO:0000313" key="4">
    <source>
        <dbReference type="Proteomes" id="UP001652620"/>
    </source>
</evidence>
<dbReference type="PANTHER" id="PTHR44825:SF1">
    <property type="entry name" value="DNAJ HOMOLOG SUBFAMILY C MEMBER 4"/>
    <property type="match status" value="1"/>
</dbReference>
<protein>
    <submittedName>
        <fullName evidence="3 5">DnaJ-like protein 60</fullName>
    </submittedName>
</protein>
<dbReference type="OrthoDB" id="445556at2759"/>
<feature type="transmembrane region" description="Helical" evidence="1">
    <location>
        <begin position="152"/>
        <end position="177"/>
    </location>
</feature>
<dbReference type="AlphaFoldDB" id="A0A034WSJ5"/>
<keyword evidence="4" id="KW-1185">Reference proteome</keyword>
<reference evidence="3" key="1">
    <citation type="journal article" date="2014" name="BMC Genomics">
        <title>Characterizing the developmental transcriptome of the oriental fruit fly, Bactrocera dorsalis (Diptera: Tephritidae) through comparative genomic analysis with Drosophila melanogaster utilizing modENCODE datasets.</title>
        <authorList>
            <person name="Geib S.M."/>
            <person name="Calla B."/>
            <person name="Hall B."/>
            <person name="Hou S."/>
            <person name="Manoukis N.C."/>
        </authorList>
    </citation>
    <scope>NUCLEOTIDE SEQUENCE</scope>
    <source>
        <strain evidence="3">Punador</strain>
    </source>
</reference>
<dbReference type="EMBL" id="GAKP01001655">
    <property type="protein sequence ID" value="JAC57297.1"/>
    <property type="molecule type" value="Transcribed_RNA"/>
</dbReference>
<evidence type="ECO:0000313" key="5">
    <source>
        <dbReference type="RefSeq" id="XP_011202060.1"/>
    </source>
</evidence>
<dbReference type="Proteomes" id="UP001652620">
    <property type="component" value="Chromosome 3"/>
</dbReference>
<keyword evidence="1" id="KW-0472">Membrane</keyword>
<dbReference type="InterPro" id="IPR036869">
    <property type="entry name" value="J_dom_sf"/>
</dbReference>
<dbReference type="KEGG" id="bdr:105225352"/>
<dbReference type="RefSeq" id="XP_011202060.1">
    <property type="nucleotide sequence ID" value="XM_011203758.3"/>
</dbReference>
<dbReference type="SMART" id="SM00271">
    <property type="entry name" value="DnaJ"/>
    <property type="match status" value="1"/>
</dbReference>
<dbReference type="InterPro" id="IPR052763">
    <property type="entry name" value="DnaJ_C4"/>
</dbReference>